<dbReference type="AlphaFoldDB" id="A0AA36NGD3"/>
<comment type="caution">
    <text evidence="2">The sequence shown here is derived from an EMBL/GenBank/DDBJ whole genome shotgun (WGS) entry which is preliminary data.</text>
</comment>
<name>A0AA36NGD3_9DINO</name>
<evidence type="ECO:0000313" key="3">
    <source>
        <dbReference type="Proteomes" id="UP001178507"/>
    </source>
</evidence>
<dbReference type="EMBL" id="CAUJNA010003398">
    <property type="protein sequence ID" value="CAJ1401093.1"/>
    <property type="molecule type" value="Genomic_DNA"/>
</dbReference>
<sequence>MIRSMGFDLHYHEIRTKLMYLLEVNTSGSMNDQEFIRVVGHLKDTELRQMWKVVNEEPRCEPAKQLKQRTFEETVLAENAAKAVTFMDFIPWASELRKKQREEVRRHHGFGKEEVEAFRQDFKAYAHADGIRPSDLRRLLTEKFPMLADKNTMQDHRARLSEVLGGTASSGLVAFLALARICHDFIEASKLKRERQAIQDTGFADAEVDEFRTLFMGQASPSGLPGSFSYRLAFDDVKLLLHNVVPLGHKNVQVLRKQVRLVNKHGIQGDDSVNFPEFLHLLRRLLDANFAGIARLGHGTQGRKERRPSDRRPSEAAT</sequence>
<keyword evidence="3" id="KW-1185">Reference proteome</keyword>
<gene>
    <name evidence="2" type="ORF">EVOR1521_LOCUS24305</name>
</gene>
<feature type="compositionally biased region" description="Basic and acidic residues" evidence="1">
    <location>
        <begin position="307"/>
        <end position="318"/>
    </location>
</feature>
<organism evidence="2 3">
    <name type="scientific">Effrenium voratum</name>
    <dbReference type="NCBI Taxonomy" id="2562239"/>
    <lineage>
        <taxon>Eukaryota</taxon>
        <taxon>Sar</taxon>
        <taxon>Alveolata</taxon>
        <taxon>Dinophyceae</taxon>
        <taxon>Suessiales</taxon>
        <taxon>Symbiodiniaceae</taxon>
        <taxon>Effrenium</taxon>
    </lineage>
</organism>
<proteinExistence type="predicted"/>
<dbReference type="Proteomes" id="UP001178507">
    <property type="component" value="Unassembled WGS sequence"/>
</dbReference>
<evidence type="ECO:0000256" key="1">
    <source>
        <dbReference type="SAM" id="MobiDB-lite"/>
    </source>
</evidence>
<reference evidence="2" key="1">
    <citation type="submission" date="2023-08" db="EMBL/GenBank/DDBJ databases">
        <authorList>
            <person name="Chen Y."/>
            <person name="Shah S."/>
            <person name="Dougan E. K."/>
            <person name="Thang M."/>
            <person name="Chan C."/>
        </authorList>
    </citation>
    <scope>NUCLEOTIDE SEQUENCE</scope>
</reference>
<feature type="region of interest" description="Disordered" evidence="1">
    <location>
        <begin position="297"/>
        <end position="318"/>
    </location>
</feature>
<protein>
    <submittedName>
        <fullName evidence="2">Uncharacterized protein</fullName>
    </submittedName>
</protein>
<accession>A0AA36NGD3</accession>
<evidence type="ECO:0000313" key="2">
    <source>
        <dbReference type="EMBL" id="CAJ1401093.1"/>
    </source>
</evidence>